<dbReference type="Proteomes" id="UP000027222">
    <property type="component" value="Unassembled WGS sequence"/>
</dbReference>
<evidence type="ECO:0000256" key="3">
    <source>
        <dbReference type="ARBA" id="ARBA00022989"/>
    </source>
</evidence>
<keyword evidence="3 5" id="KW-1133">Transmembrane helix</keyword>
<reference evidence="7" key="1">
    <citation type="journal article" date="2014" name="Proc. Natl. Acad. Sci. U.S.A.">
        <title>Extensive sampling of basidiomycete genomes demonstrates inadequacy of the white-rot/brown-rot paradigm for wood decay fungi.</title>
        <authorList>
            <person name="Riley R."/>
            <person name="Salamov A.A."/>
            <person name="Brown D.W."/>
            <person name="Nagy L.G."/>
            <person name="Floudas D."/>
            <person name="Held B.W."/>
            <person name="Levasseur A."/>
            <person name="Lombard V."/>
            <person name="Morin E."/>
            <person name="Otillar R."/>
            <person name="Lindquist E.A."/>
            <person name="Sun H."/>
            <person name="LaButti K.M."/>
            <person name="Schmutz J."/>
            <person name="Jabbour D."/>
            <person name="Luo H."/>
            <person name="Baker S.E."/>
            <person name="Pisabarro A.G."/>
            <person name="Walton J.D."/>
            <person name="Blanchette R.A."/>
            <person name="Henrissat B."/>
            <person name="Martin F."/>
            <person name="Cullen D."/>
            <person name="Hibbett D.S."/>
            <person name="Grigoriev I.V."/>
        </authorList>
    </citation>
    <scope>NUCLEOTIDE SEQUENCE [LARGE SCALE GENOMIC DNA]</scope>
    <source>
        <strain evidence="7">CBS 339.88</strain>
    </source>
</reference>
<sequence>MFSPRAPLNNLANEFNVFLGFSWRDWSTTLIPGSIFAIGAMRSSHVRPHSIVYSYIYLLLWLTSFVYFFNLSNQITGFKEDCINKPDRPIPSGKVTLAGAQVRWALAFISFLGLAYAQPSLLYETLCWIATAAFLCLSEAGNHWFGKNCVAMTTGTLALLSGSWKAVTAATPQSERYTATIAIWVGLLMQIQDLRDIEGDAAVGRKTFPLVFGDERGRWIITLLLLPLAVLVLWLGGIVQIAPVTVNAYAN</sequence>
<dbReference type="Pfam" id="PF01040">
    <property type="entry name" value="UbiA"/>
    <property type="match status" value="1"/>
</dbReference>
<evidence type="ECO:0000256" key="1">
    <source>
        <dbReference type="ARBA" id="ARBA00004141"/>
    </source>
</evidence>
<dbReference type="InterPro" id="IPR000537">
    <property type="entry name" value="UbiA_prenyltransferase"/>
</dbReference>
<dbReference type="Gene3D" id="1.20.120.1780">
    <property type="entry name" value="UbiA prenyltransferase"/>
    <property type="match status" value="1"/>
</dbReference>
<proteinExistence type="predicted"/>
<name>A0A067SLV2_GALM3</name>
<dbReference type="OrthoDB" id="434972at2759"/>
<feature type="transmembrane region" description="Helical" evidence="5">
    <location>
        <begin position="219"/>
        <end position="242"/>
    </location>
</feature>
<protein>
    <submittedName>
        <fullName evidence="6">Uncharacterized protein</fullName>
    </submittedName>
</protein>
<dbReference type="InterPro" id="IPR050475">
    <property type="entry name" value="Prenyltransferase_related"/>
</dbReference>
<evidence type="ECO:0000313" key="6">
    <source>
        <dbReference type="EMBL" id="KDR71876.1"/>
    </source>
</evidence>
<dbReference type="EMBL" id="KL142391">
    <property type="protein sequence ID" value="KDR71876.1"/>
    <property type="molecule type" value="Genomic_DNA"/>
</dbReference>
<keyword evidence="2 5" id="KW-0812">Transmembrane</keyword>
<keyword evidence="4 5" id="KW-0472">Membrane</keyword>
<dbReference type="PANTHER" id="PTHR42723">
    <property type="entry name" value="CHLOROPHYLL SYNTHASE"/>
    <property type="match status" value="1"/>
</dbReference>
<dbReference type="InterPro" id="IPR044878">
    <property type="entry name" value="UbiA_sf"/>
</dbReference>
<dbReference type="Gene3D" id="1.10.357.140">
    <property type="entry name" value="UbiA prenyltransferase"/>
    <property type="match status" value="1"/>
</dbReference>
<keyword evidence="7" id="KW-1185">Reference proteome</keyword>
<accession>A0A067SLV2</accession>
<evidence type="ECO:0000256" key="4">
    <source>
        <dbReference type="ARBA" id="ARBA00023136"/>
    </source>
</evidence>
<dbReference type="AlphaFoldDB" id="A0A067SLV2"/>
<feature type="transmembrane region" description="Helical" evidence="5">
    <location>
        <begin position="51"/>
        <end position="69"/>
    </location>
</feature>
<dbReference type="PANTHER" id="PTHR42723:SF1">
    <property type="entry name" value="CHLOROPHYLL SYNTHASE, CHLOROPLASTIC"/>
    <property type="match status" value="1"/>
</dbReference>
<dbReference type="HOGENOM" id="CLU_063928_1_0_1"/>
<dbReference type="GO" id="GO:0016765">
    <property type="term" value="F:transferase activity, transferring alkyl or aryl (other than methyl) groups"/>
    <property type="evidence" value="ECO:0007669"/>
    <property type="project" value="InterPro"/>
</dbReference>
<dbReference type="STRING" id="685588.A0A067SLV2"/>
<organism evidence="6 7">
    <name type="scientific">Galerina marginata (strain CBS 339.88)</name>
    <dbReference type="NCBI Taxonomy" id="685588"/>
    <lineage>
        <taxon>Eukaryota</taxon>
        <taxon>Fungi</taxon>
        <taxon>Dikarya</taxon>
        <taxon>Basidiomycota</taxon>
        <taxon>Agaricomycotina</taxon>
        <taxon>Agaricomycetes</taxon>
        <taxon>Agaricomycetidae</taxon>
        <taxon>Agaricales</taxon>
        <taxon>Agaricineae</taxon>
        <taxon>Strophariaceae</taxon>
        <taxon>Galerina</taxon>
    </lineage>
</organism>
<dbReference type="GO" id="GO:0016020">
    <property type="term" value="C:membrane"/>
    <property type="evidence" value="ECO:0007669"/>
    <property type="project" value="UniProtKB-SubCell"/>
</dbReference>
<comment type="subcellular location">
    <subcellularLocation>
        <location evidence="1">Membrane</location>
        <topology evidence="1">Multi-pass membrane protein</topology>
    </subcellularLocation>
</comment>
<evidence type="ECO:0000313" key="7">
    <source>
        <dbReference type="Proteomes" id="UP000027222"/>
    </source>
</evidence>
<evidence type="ECO:0000256" key="5">
    <source>
        <dbReference type="SAM" id="Phobius"/>
    </source>
</evidence>
<evidence type="ECO:0000256" key="2">
    <source>
        <dbReference type="ARBA" id="ARBA00022692"/>
    </source>
</evidence>
<gene>
    <name evidence="6" type="ORF">GALMADRAFT_213704</name>
</gene>